<evidence type="ECO:0000313" key="3">
    <source>
        <dbReference type="EMBL" id="PZE15651.1"/>
    </source>
</evidence>
<dbReference type="PANTHER" id="PTHR43418:SF4">
    <property type="entry name" value="MULTIFUNCTIONAL TRYPTOPHAN BIOSYNTHESIS PROTEIN"/>
    <property type="match status" value="1"/>
</dbReference>
<dbReference type="PROSITE" id="PS51273">
    <property type="entry name" value="GATASE_TYPE_1"/>
    <property type="match status" value="1"/>
</dbReference>
<dbReference type="GO" id="GO:0000162">
    <property type="term" value="P:L-tryptophan biosynthetic process"/>
    <property type="evidence" value="ECO:0007669"/>
    <property type="project" value="TreeGrafter"/>
</dbReference>
<dbReference type="PRINTS" id="PR00096">
    <property type="entry name" value="GATASE"/>
</dbReference>
<evidence type="ECO:0000313" key="4">
    <source>
        <dbReference type="Proteomes" id="UP000249248"/>
    </source>
</evidence>
<dbReference type="Pfam" id="PF00117">
    <property type="entry name" value="GATase"/>
    <property type="match status" value="1"/>
</dbReference>
<dbReference type="InterPro" id="IPR050472">
    <property type="entry name" value="Anth_synth/Amidotransfase"/>
</dbReference>
<protein>
    <submittedName>
        <fullName evidence="3">Aminodeoxychorismate/anthranilate synthase component II</fullName>
    </submittedName>
</protein>
<dbReference type="InterPro" id="IPR017926">
    <property type="entry name" value="GATASE"/>
</dbReference>
<reference evidence="3 4" key="1">
    <citation type="submission" date="2018-06" db="EMBL/GenBank/DDBJ databases">
        <title>The draft genome sequence of Crocinitomix sp. SM1701.</title>
        <authorList>
            <person name="Zhang X."/>
        </authorList>
    </citation>
    <scope>NUCLEOTIDE SEQUENCE [LARGE SCALE GENOMIC DNA]</scope>
    <source>
        <strain evidence="3 4">SM1701</strain>
    </source>
</reference>
<dbReference type="PANTHER" id="PTHR43418">
    <property type="entry name" value="MULTIFUNCTIONAL TRYPTOPHAN BIOSYNTHESIS PROTEIN-RELATED"/>
    <property type="match status" value="1"/>
</dbReference>
<dbReference type="CDD" id="cd01743">
    <property type="entry name" value="GATase1_Anthranilate_Synthase"/>
    <property type="match status" value="1"/>
</dbReference>
<dbReference type="AlphaFoldDB" id="A0A2W1MYM0"/>
<dbReference type="GO" id="GO:0004049">
    <property type="term" value="F:anthranilate synthase activity"/>
    <property type="evidence" value="ECO:0007669"/>
    <property type="project" value="TreeGrafter"/>
</dbReference>
<proteinExistence type="predicted"/>
<dbReference type="PRINTS" id="PR00099">
    <property type="entry name" value="CPSGATASE"/>
</dbReference>
<dbReference type="Proteomes" id="UP000249248">
    <property type="component" value="Unassembled WGS sequence"/>
</dbReference>
<organism evidence="3 4">
    <name type="scientific">Putridiphycobacter roseus</name>
    <dbReference type="NCBI Taxonomy" id="2219161"/>
    <lineage>
        <taxon>Bacteria</taxon>
        <taxon>Pseudomonadati</taxon>
        <taxon>Bacteroidota</taxon>
        <taxon>Flavobacteriia</taxon>
        <taxon>Flavobacteriales</taxon>
        <taxon>Crocinitomicaceae</taxon>
        <taxon>Putridiphycobacter</taxon>
    </lineage>
</organism>
<dbReference type="PRINTS" id="PR00097">
    <property type="entry name" value="ANTSNTHASEII"/>
</dbReference>
<dbReference type="InterPro" id="IPR006221">
    <property type="entry name" value="TrpG/PapA_dom"/>
</dbReference>
<dbReference type="SUPFAM" id="SSF52317">
    <property type="entry name" value="Class I glutamine amidotransferase-like"/>
    <property type="match status" value="1"/>
</dbReference>
<dbReference type="NCBIfam" id="TIGR00566">
    <property type="entry name" value="trpG_papA"/>
    <property type="match status" value="1"/>
</dbReference>
<dbReference type="Gene3D" id="3.40.50.880">
    <property type="match status" value="1"/>
</dbReference>
<evidence type="ECO:0000259" key="2">
    <source>
        <dbReference type="Pfam" id="PF00117"/>
    </source>
</evidence>
<dbReference type="OrthoDB" id="9786812at2"/>
<dbReference type="GO" id="GO:0005829">
    <property type="term" value="C:cytosol"/>
    <property type="evidence" value="ECO:0007669"/>
    <property type="project" value="TreeGrafter"/>
</dbReference>
<dbReference type="FunFam" id="3.40.50.880:FF:000003">
    <property type="entry name" value="Anthranilate synthase component II"/>
    <property type="match status" value="1"/>
</dbReference>
<sequence length="193" mass="21325">MKVLIIDNYDSFTYNLVYIIRQVTEGLSIYRNDKISPKECLSYDAIILSPGPGIPKDAGNLTAIIQTCAGRVPILGVCLGHQAIAEYLGGSLNLLEKVYHGVQSKVSLNGDSHKLFSSMPTEFKAGRYHSWAITPTESSDFETTAKTEEGTVMALQNLKQNLYGIQFHPESILTPEGELIIQNFLSICKNLKQ</sequence>
<name>A0A2W1MYM0_9FLAO</name>
<keyword evidence="1" id="KW-0315">Glutamine amidotransferase</keyword>
<gene>
    <name evidence="3" type="ORF">DNU06_16910</name>
</gene>
<evidence type="ECO:0000256" key="1">
    <source>
        <dbReference type="ARBA" id="ARBA00022962"/>
    </source>
</evidence>
<dbReference type="RefSeq" id="WP_111064691.1">
    <property type="nucleotide sequence ID" value="NZ_JBHUCU010000038.1"/>
</dbReference>
<accession>A0A2W1MYM0</accession>
<dbReference type="InterPro" id="IPR029062">
    <property type="entry name" value="Class_I_gatase-like"/>
</dbReference>
<keyword evidence="4" id="KW-1185">Reference proteome</keyword>
<comment type="caution">
    <text evidence="3">The sequence shown here is derived from an EMBL/GenBank/DDBJ whole genome shotgun (WGS) entry which is preliminary data.</text>
</comment>
<feature type="domain" description="Glutamine amidotransferase" evidence="2">
    <location>
        <begin position="4"/>
        <end position="185"/>
    </location>
</feature>
<dbReference type="EMBL" id="QKSB01000021">
    <property type="protein sequence ID" value="PZE15651.1"/>
    <property type="molecule type" value="Genomic_DNA"/>
</dbReference>